<protein>
    <recommendedName>
        <fullName evidence="3">Secreted protein</fullName>
    </recommendedName>
</protein>
<sequence length="129" mass="14515">MGLMNARNNALTPRLSPFSLLSFFFFFFFFFFLAFPTAASSSGPFFPSWPWIRGKPGERIRGDRRIRAGSSCVSTIACLVGPVTGRMEADSVQGNIYRAIDIPKRPQRGDNDLWRRIAAVRRLCSSCRG</sequence>
<evidence type="ECO:0008006" key="3">
    <source>
        <dbReference type="Google" id="ProtNLM"/>
    </source>
</evidence>
<evidence type="ECO:0000313" key="2">
    <source>
        <dbReference type="Proteomes" id="UP000774617"/>
    </source>
</evidence>
<dbReference type="Proteomes" id="UP000774617">
    <property type="component" value="Unassembled WGS sequence"/>
</dbReference>
<dbReference type="EMBL" id="JAGTJR010000002">
    <property type="protein sequence ID" value="KAH7063721.1"/>
    <property type="molecule type" value="Genomic_DNA"/>
</dbReference>
<organism evidence="1 2">
    <name type="scientific">Macrophomina phaseolina</name>
    <dbReference type="NCBI Taxonomy" id="35725"/>
    <lineage>
        <taxon>Eukaryota</taxon>
        <taxon>Fungi</taxon>
        <taxon>Dikarya</taxon>
        <taxon>Ascomycota</taxon>
        <taxon>Pezizomycotina</taxon>
        <taxon>Dothideomycetes</taxon>
        <taxon>Dothideomycetes incertae sedis</taxon>
        <taxon>Botryosphaeriales</taxon>
        <taxon>Botryosphaeriaceae</taxon>
        <taxon>Macrophomina</taxon>
    </lineage>
</organism>
<evidence type="ECO:0000313" key="1">
    <source>
        <dbReference type="EMBL" id="KAH7063721.1"/>
    </source>
</evidence>
<name>A0ABQ8GTR9_9PEZI</name>
<proteinExistence type="predicted"/>
<keyword evidence="2" id="KW-1185">Reference proteome</keyword>
<reference evidence="1 2" key="1">
    <citation type="journal article" date="2021" name="Nat. Commun.">
        <title>Genetic determinants of endophytism in the Arabidopsis root mycobiome.</title>
        <authorList>
            <person name="Mesny F."/>
            <person name="Miyauchi S."/>
            <person name="Thiergart T."/>
            <person name="Pickel B."/>
            <person name="Atanasova L."/>
            <person name="Karlsson M."/>
            <person name="Huettel B."/>
            <person name="Barry K.W."/>
            <person name="Haridas S."/>
            <person name="Chen C."/>
            <person name="Bauer D."/>
            <person name="Andreopoulos W."/>
            <person name="Pangilinan J."/>
            <person name="LaButti K."/>
            <person name="Riley R."/>
            <person name="Lipzen A."/>
            <person name="Clum A."/>
            <person name="Drula E."/>
            <person name="Henrissat B."/>
            <person name="Kohler A."/>
            <person name="Grigoriev I.V."/>
            <person name="Martin F.M."/>
            <person name="Hacquard S."/>
        </authorList>
    </citation>
    <scope>NUCLEOTIDE SEQUENCE [LARGE SCALE GENOMIC DNA]</scope>
    <source>
        <strain evidence="1 2">MPI-SDFR-AT-0080</strain>
    </source>
</reference>
<gene>
    <name evidence="1" type="ORF">B0J12DRAFT_178826</name>
</gene>
<comment type="caution">
    <text evidence="1">The sequence shown here is derived from an EMBL/GenBank/DDBJ whole genome shotgun (WGS) entry which is preliminary data.</text>
</comment>
<accession>A0ABQ8GTR9</accession>